<feature type="active site" evidence="5">
    <location>
        <position position="268"/>
    </location>
</feature>
<evidence type="ECO:0000313" key="6">
    <source>
        <dbReference type="EMBL" id="QDU35301.1"/>
    </source>
</evidence>
<evidence type="ECO:0000313" key="7">
    <source>
        <dbReference type="Proteomes" id="UP000317369"/>
    </source>
</evidence>
<comment type="catalytic activity">
    <reaction evidence="1">
        <text>alpha-D-glucose 6-phosphate = beta-D-glucose 6-phosphate</text>
        <dbReference type="Rhea" id="RHEA:16249"/>
        <dbReference type="ChEBI" id="CHEBI:58225"/>
        <dbReference type="ChEBI" id="CHEBI:58247"/>
        <dbReference type="EC" id="5.1.3.15"/>
    </reaction>
</comment>
<dbReference type="SUPFAM" id="SSF74650">
    <property type="entry name" value="Galactose mutarotase-like"/>
    <property type="match status" value="1"/>
</dbReference>
<name>A0A517YYL6_9BACT</name>
<dbReference type="InterPro" id="IPR008183">
    <property type="entry name" value="Aldose_1/G6P_1-epimerase"/>
</dbReference>
<dbReference type="Pfam" id="PF01263">
    <property type="entry name" value="Aldose_epim"/>
    <property type="match status" value="1"/>
</dbReference>
<dbReference type="GO" id="GO:0047938">
    <property type="term" value="F:glucose-6-phosphate 1-epimerase activity"/>
    <property type="evidence" value="ECO:0007669"/>
    <property type="project" value="UniProtKB-UniRule"/>
</dbReference>
<evidence type="ECO:0000256" key="3">
    <source>
        <dbReference type="ARBA" id="ARBA00023235"/>
    </source>
</evidence>
<dbReference type="EMBL" id="CP036425">
    <property type="protein sequence ID" value="QDU35301.1"/>
    <property type="molecule type" value="Genomic_DNA"/>
</dbReference>
<dbReference type="Gene3D" id="2.70.98.10">
    <property type="match status" value="1"/>
</dbReference>
<evidence type="ECO:0000256" key="4">
    <source>
        <dbReference type="PIRNR" id="PIRNR016020"/>
    </source>
</evidence>
<comment type="similarity">
    <text evidence="2 4">Belongs to the glucose-6-phosphate 1-epimerase family.</text>
</comment>
<gene>
    <name evidence="6" type="primary">yeaD</name>
    <name evidence="6" type="ORF">KS4_33820</name>
</gene>
<dbReference type="PIRSF" id="PIRSF016020">
    <property type="entry name" value="PHexose_mutarotase"/>
    <property type="match status" value="1"/>
</dbReference>
<dbReference type="GO" id="GO:0030246">
    <property type="term" value="F:carbohydrate binding"/>
    <property type="evidence" value="ECO:0007669"/>
    <property type="project" value="UniProtKB-UniRule"/>
</dbReference>
<dbReference type="RefSeq" id="WP_145080427.1">
    <property type="nucleotide sequence ID" value="NZ_CP036425.1"/>
</dbReference>
<evidence type="ECO:0000256" key="1">
    <source>
        <dbReference type="ARBA" id="ARBA00001096"/>
    </source>
</evidence>
<dbReference type="AlphaFoldDB" id="A0A517YYL6"/>
<dbReference type="InterPro" id="IPR025532">
    <property type="entry name" value="G6P_1-epimerase"/>
</dbReference>
<feature type="active site" evidence="5">
    <location>
        <position position="164"/>
    </location>
</feature>
<proteinExistence type="inferred from homology"/>
<evidence type="ECO:0000256" key="2">
    <source>
        <dbReference type="ARBA" id="ARBA00005866"/>
    </source>
</evidence>
<dbReference type="CDD" id="cd09020">
    <property type="entry name" value="D-hex-6-P-epi_like"/>
    <property type="match status" value="1"/>
</dbReference>
<accession>A0A517YYL6</accession>
<dbReference type="GO" id="GO:0005975">
    <property type="term" value="P:carbohydrate metabolic process"/>
    <property type="evidence" value="ECO:0007669"/>
    <property type="project" value="InterPro"/>
</dbReference>
<dbReference type="PANTHER" id="PTHR11122">
    <property type="entry name" value="APOSPORY-ASSOCIATED PROTEIN C-RELATED"/>
    <property type="match status" value="1"/>
</dbReference>
<dbReference type="InterPro" id="IPR014718">
    <property type="entry name" value="GH-type_carb-bd"/>
</dbReference>
<sequence length="296" mass="34332">MNHVNQSIEDLNEYFSIDDVLRFEIGEGGLTRAVITHNLCKGELYLHGAHISRFQPSGFADILFLSSNSQYEADQPIRGGVPIVFPWFGPNKHDNNLPMHGYARTMEWQMARADYHSSKLVLELKAYIAPFELQYFVAFSEHLTMTLRVNNPTDEVHQFEEALHTYFSVGDITKVTIRGLEYDSFINKIDHFRIHEGESNPITITGETDRVYIDTAGTSEIVDPTLRRRIFIDKHHSKSTVVWNPWIDKSQRMTDFKDDEWKQMVCIESANVDKNIVQLQPHRFHEMTTVIRPIAY</sequence>
<keyword evidence="3 4" id="KW-0413">Isomerase</keyword>
<dbReference type="InterPro" id="IPR011013">
    <property type="entry name" value="Gal_mutarotase_sf_dom"/>
</dbReference>
<dbReference type="Proteomes" id="UP000317369">
    <property type="component" value="Chromosome"/>
</dbReference>
<protein>
    <recommendedName>
        <fullName evidence="4">Putative glucose-6-phosphate 1-epimerase</fullName>
        <ecNumber evidence="4">5.1.3.15</ecNumber>
    </recommendedName>
</protein>
<reference evidence="6 7" key="1">
    <citation type="submission" date="2019-02" db="EMBL/GenBank/DDBJ databases">
        <title>Deep-cultivation of Planctomycetes and their phenomic and genomic characterization uncovers novel biology.</title>
        <authorList>
            <person name="Wiegand S."/>
            <person name="Jogler M."/>
            <person name="Boedeker C."/>
            <person name="Pinto D."/>
            <person name="Vollmers J."/>
            <person name="Rivas-Marin E."/>
            <person name="Kohn T."/>
            <person name="Peeters S.H."/>
            <person name="Heuer A."/>
            <person name="Rast P."/>
            <person name="Oberbeckmann S."/>
            <person name="Bunk B."/>
            <person name="Jeske O."/>
            <person name="Meyerdierks A."/>
            <person name="Storesund J.E."/>
            <person name="Kallscheuer N."/>
            <person name="Luecker S."/>
            <person name="Lage O.M."/>
            <person name="Pohl T."/>
            <person name="Merkel B.J."/>
            <person name="Hornburger P."/>
            <person name="Mueller R.-W."/>
            <person name="Bruemmer F."/>
            <person name="Labrenz M."/>
            <person name="Spormann A.M."/>
            <person name="Op den Camp H."/>
            <person name="Overmann J."/>
            <person name="Amann R."/>
            <person name="Jetten M.S.M."/>
            <person name="Mascher T."/>
            <person name="Medema M.H."/>
            <person name="Devos D.P."/>
            <person name="Kaster A.-K."/>
            <person name="Ovreas L."/>
            <person name="Rohde M."/>
            <person name="Galperin M.Y."/>
            <person name="Jogler C."/>
        </authorList>
    </citation>
    <scope>NUCLEOTIDE SEQUENCE [LARGE SCALE GENOMIC DNA]</scope>
    <source>
        <strain evidence="6 7">KS4</strain>
    </source>
</reference>
<dbReference type="PANTHER" id="PTHR11122:SF13">
    <property type="entry name" value="GLUCOSE-6-PHOSPHATE 1-EPIMERASE"/>
    <property type="match status" value="1"/>
</dbReference>
<dbReference type="EC" id="5.1.3.15" evidence="4"/>
<keyword evidence="7" id="KW-1185">Reference proteome</keyword>
<organism evidence="6 7">
    <name type="scientific">Poriferisphaera corsica</name>
    <dbReference type="NCBI Taxonomy" id="2528020"/>
    <lineage>
        <taxon>Bacteria</taxon>
        <taxon>Pseudomonadati</taxon>
        <taxon>Planctomycetota</taxon>
        <taxon>Phycisphaerae</taxon>
        <taxon>Phycisphaerales</taxon>
        <taxon>Phycisphaeraceae</taxon>
        <taxon>Poriferisphaera</taxon>
    </lineage>
</organism>
<evidence type="ECO:0000256" key="5">
    <source>
        <dbReference type="PIRSR" id="PIRSR016020-1"/>
    </source>
</evidence>
<dbReference type="KEGG" id="pcor:KS4_33820"/>
<dbReference type="OrthoDB" id="9790727at2"/>